<dbReference type="EMBL" id="AP019377">
    <property type="protein sequence ID" value="BBH94667.1"/>
    <property type="molecule type" value="Genomic_DNA"/>
</dbReference>
<dbReference type="GO" id="GO:0022857">
    <property type="term" value="F:transmembrane transporter activity"/>
    <property type="evidence" value="ECO:0007669"/>
    <property type="project" value="InterPro"/>
</dbReference>
<evidence type="ECO:0000256" key="2">
    <source>
        <dbReference type="ARBA" id="ARBA00022692"/>
    </source>
</evidence>
<name>A0A455T294_9CHLR</name>
<evidence type="ECO:0000256" key="4">
    <source>
        <dbReference type="ARBA" id="ARBA00023136"/>
    </source>
</evidence>
<feature type="transmembrane region" description="Helical" evidence="5">
    <location>
        <begin position="324"/>
        <end position="343"/>
    </location>
</feature>
<feature type="transmembrane region" description="Helical" evidence="5">
    <location>
        <begin position="387"/>
        <end position="409"/>
    </location>
</feature>
<evidence type="ECO:0000256" key="3">
    <source>
        <dbReference type="ARBA" id="ARBA00022989"/>
    </source>
</evidence>
<protein>
    <recommendedName>
        <fullName evidence="6">Major facilitator superfamily (MFS) profile domain-containing protein</fullName>
    </recommendedName>
</protein>
<accession>A0A455T294</accession>
<dbReference type="PANTHER" id="PTHR43129:SF1">
    <property type="entry name" value="FOSMIDOMYCIN RESISTANCE PROTEIN"/>
    <property type="match status" value="1"/>
</dbReference>
<keyword evidence="2 5" id="KW-0812">Transmembrane</keyword>
<feature type="transmembrane region" description="Helical" evidence="5">
    <location>
        <begin position="415"/>
        <end position="435"/>
    </location>
</feature>
<feature type="domain" description="Major facilitator superfamily (MFS) profile" evidence="6">
    <location>
        <begin position="25"/>
        <end position="440"/>
    </location>
</feature>
<dbReference type="Gene3D" id="1.20.1250.20">
    <property type="entry name" value="MFS general substrate transporter like domains"/>
    <property type="match status" value="2"/>
</dbReference>
<dbReference type="GO" id="GO:0005886">
    <property type="term" value="C:plasma membrane"/>
    <property type="evidence" value="ECO:0007669"/>
    <property type="project" value="UniProtKB-SubCell"/>
</dbReference>
<evidence type="ECO:0000256" key="1">
    <source>
        <dbReference type="ARBA" id="ARBA00004651"/>
    </source>
</evidence>
<dbReference type="InterPro" id="IPR020846">
    <property type="entry name" value="MFS_dom"/>
</dbReference>
<evidence type="ECO:0000256" key="5">
    <source>
        <dbReference type="SAM" id="Phobius"/>
    </source>
</evidence>
<feature type="transmembrane region" description="Helical" evidence="5">
    <location>
        <begin position="99"/>
        <end position="120"/>
    </location>
</feature>
<evidence type="ECO:0000313" key="7">
    <source>
        <dbReference type="EMBL" id="BBH94667.1"/>
    </source>
</evidence>
<keyword evidence="4 5" id="KW-0472">Membrane</keyword>
<dbReference type="Pfam" id="PF07690">
    <property type="entry name" value="MFS_1"/>
    <property type="match status" value="1"/>
</dbReference>
<feature type="transmembrane region" description="Helical" evidence="5">
    <location>
        <begin position="69"/>
        <end position="93"/>
    </location>
</feature>
<dbReference type="AlphaFoldDB" id="A0A455T294"/>
<dbReference type="InterPro" id="IPR036259">
    <property type="entry name" value="MFS_trans_sf"/>
</dbReference>
<sequence>MQQAEQKATDGLSRDATLSEEQIAALPAAGRDLFLVSTAHAFIHAITVLMPLVYPLIQAEYHLSYTQIGLVVALPNALGGFLQVVFGLLSRYILRKVLLGSGAILGGLSTFLTGTINGFWPLMTWSTAFRLATAPQHPVGSSYLTDRYGQRRHGYALAWHIAGGNIGTLAVPFIAGPLLGLWGWRPLLYVAALPGILIGIAILILLEEGGPLDRRQRARRRAAGSALPSARSLLGRGPELLQVVKSLLLPLRDRTLLIIMAVSIIAAGGRGLGNVTTYVPLYLQNVRHVDSRWQGILLTLLLLGSVIGPLLGGRLSDRLGRRPMLYLFYGASAATTLLFIEVARPGMPFWLIPPALLLMGLAVYAEAPLLQAYLADSASRDLRDNAFSLYFALAFGVGSAWGGIIGWLIDQFGFQVAFIVMALSYLLAGSLLTLIRQQSKANQR</sequence>
<evidence type="ECO:0000259" key="6">
    <source>
        <dbReference type="PROSITE" id="PS50850"/>
    </source>
</evidence>
<feature type="transmembrane region" description="Helical" evidence="5">
    <location>
        <begin position="355"/>
        <end position="375"/>
    </location>
</feature>
<feature type="transmembrane region" description="Helical" evidence="5">
    <location>
        <begin position="293"/>
        <end position="312"/>
    </location>
</feature>
<dbReference type="PANTHER" id="PTHR43129">
    <property type="entry name" value="FOSMIDOMYCIN RESISTANCE PROTEIN"/>
    <property type="match status" value="1"/>
</dbReference>
<dbReference type="PROSITE" id="PS50850">
    <property type="entry name" value="MFS"/>
    <property type="match status" value="1"/>
</dbReference>
<dbReference type="InterPro" id="IPR011701">
    <property type="entry name" value="MFS"/>
</dbReference>
<keyword evidence="3 5" id="KW-1133">Transmembrane helix</keyword>
<feature type="transmembrane region" description="Helical" evidence="5">
    <location>
        <begin position="255"/>
        <end position="273"/>
    </location>
</feature>
<comment type="subcellular location">
    <subcellularLocation>
        <location evidence="1">Cell membrane</location>
        <topology evidence="1">Multi-pass membrane protein</topology>
    </subcellularLocation>
</comment>
<gene>
    <name evidence="7" type="ORF">KTA_28660</name>
</gene>
<feature type="transmembrane region" description="Helical" evidence="5">
    <location>
        <begin position="33"/>
        <end position="57"/>
    </location>
</feature>
<feature type="transmembrane region" description="Helical" evidence="5">
    <location>
        <begin position="187"/>
        <end position="206"/>
    </location>
</feature>
<reference evidence="7" key="1">
    <citation type="submission" date="2018-12" db="EMBL/GenBank/DDBJ databases">
        <title>Novel natural products biosynthetic potential of the class Ktedonobacteria.</title>
        <authorList>
            <person name="Zheng Y."/>
            <person name="Saitou A."/>
            <person name="Wang C.M."/>
            <person name="Toyoda A."/>
            <person name="Minakuchi Y."/>
            <person name="Sekiguchi Y."/>
            <person name="Ueda K."/>
            <person name="Takano H."/>
            <person name="Sakai Y."/>
            <person name="Yokota A."/>
            <person name="Yabe S."/>
        </authorList>
    </citation>
    <scope>NUCLEOTIDE SEQUENCE</scope>
    <source>
        <strain evidence="7">A3-2</strain>
    </source>
</reference>
<proteinExistence type="predicted"/>
<feature type="transmembrane region" description="Helical" evidence="5">
    <location>
        <begin position="157"/>
        <end position="175"/>
    </location>
</feature>
<dbReference type="SUPFAM" id="SSF103473">
    <property type="entry name" value="MFS general substrate transporter"/>
    <property type="match status" value="1"/>
</dbReference>
<organism evidence="7">
    <name type="scientific">Thermogemmatispora argillosa</name>
    <dbReference type="NCBI Taxonomy" id="2045280"/>
    <lineage>
        <taxon>Bacteria</taxon>
        <taxon>Bacillati</taxon>
        <taxon>Chloroflexota</taxon>
        <taxon>Ktedonobacteria</taxon>
        <taxon>Thermogemmatisporales</taxon>
        <taxon>Thermogemmatisporaceae</taxon>
        <taxon>Thermogemmatispora</taxon>
    </lineage>
</organism>